<keyword evidence="1" id="KW-0812">Transmembrane</keyword>
<dbReference type="PANTHER" id="PTHR31302:SF0">
    <property type="entry name" value="TRANSMEMBRANE PROTEIN WITH METALLOPHOSPHOESTERASE DOMAIN"/>
    <property type="match status" value="1"/>
</dbReference>
<sequence>MEARYYFIFVAAILGLQFFLYIFNHTIHWIFHDKGKLHQNSLITLLIFSFPNIILIGHILKFFTAYRLIALILALLVFSAFISLTIAVIHLIFRHTKFTTKIDHTLRLLYPISLITIICLSVYNAYVPKIIHYSIQLDKPLSSPIRIGIASDLHLGILFGNQQLDKLTQIMQDEKVDIILLPGDIMDDNIDAYLAENMQSHLTKLTAPLGVYATLGNHDFFGYQAEISTEIRQAGLTLLKDQSITINNKLVLIGRNDDLYIARPDTKELLKSVDTSLPIIVLDHRPTDIETHSALPIDIQVSGHTHRGQIFPANLLTALLYRLDYGYEKIGNGHFFVTSGYGFWGIPMRLGSQSEVIIVDVEGKK</sequence>
<evidence type="ECO:0000313" key="4">
    <source>
        <dbReference type="Proteomes" id="UP000188820"/>
    </source>
</evidence>
<accession>A0ABX3KVC9</accession>
<keyword evidence="1" id="KW-1133">Transmembrane helix</keyword>
<keyword evidence="4" id="KW-1185">Reference proteome</keyword>
<feature type="transmembrane region" description="Helical" evidence="1">
    <location>
        <begin position="6"/>
        <end position="31"/>
    </location>
</feature>
<dbReference type="Pfam" id="PF00149">
    <property type="entry name" value="Metallophos"/>
    <property type="match status" value="1"/>
</dbReference>
<gene>
    <name evidence="3" type="ORF">BKG89_09270</name>
</gene>
<dbReference type="Gene3D" id="3.60.21.10">
    <property type="match status" value="1"/>
</dbReference>
<feature type="domain" description="Calcineurin-like phosphoesterase" evidence="2">
    <location>
        <begin position="145"/>
        <end position="307"/>
    </location>
</feature>
<protein>
    <submittedName>
        <fullName evidence="3">Metallophosphoesterase</fullName>
    </submittedName>
</protein>
<feature type="transmembrane region" description="Helical" evidence="1">
    <location>
        <begin position="43"/>
        <end position="63"/>
    </location>
</feature>
<evidence type="ECO:0000256" key="1">
    <source>
        <dbReference type="SAM" id="Phobius"/>
    </source>
</evidence>
<feature type="transmembrane region" description="Helical" evidence="1">
    <location>
        <begin position="105"/>
        <end position="126"/>
    </location>
</feature>
<keyword evidence="1" id="KW-0472">Membrane</keyword>
<comment type="caution">
    <text evidence="3">The sequence shown here is derived from an EMBL/GenBank/DDBJ whole genome shotgun (WGS) entry which is preliminary data.</text>
</comment>
<feature type="transmembrane region" description="Helical" evidence="1">
    <location>
        <begin position="69"/>
        <end position="93"/>
    </location>
</feature>
<proteinExistence type="predicted"/>
<dbReference type="PANTHER" id="PTHR31302">
    <property type="entry name" value="TRANSMEMBRANE PROTEIN WITH METALLOPHOSPHOESTERASE DOMAIN-RELATED"/>
    <property type="match status" value="1"/>
</dbReference>
<dbReference type="RefSeq" id="WP_077464324.1">
    <property type="nucleotide sequence ID" value="NZ_MLAA01000039.1"/>
</dbReference>
<dbReference type="SUPFAM" id="SSF56300">
    <property type="entry name" value="Metallo-dependent phosphatases"/>
    <property type="match status" value="1"/>
</dbReference>
<evidence type="ECO:0000259" key="2">
    <source>
        <dbReference type="Pfam" id="PF00149"/>
    </source>
</evidence>
<dbReference type="Proteomes" id="UP000188820">
    <property type="component" value="Unassembled WGS sequence"/>
</dbReference>
<dbReference type="InterPro" id="IPR029052">
    <property type="entry name" value="Metallo-depent_PP-like"/>
</dbReference>
<dbReference type="InterPro" id="IPR004843">
    <property type="entry name" value="Calcineurin-like_PHP"/>
</dbReference>
<evidence type="ECO:0000313" key="3">
    <source>
        <dbReference type="EMBL" id="OOF67749.1"/>
    </source>
</evidence>
<name>A0ABX3KVC9_9PAST</name>
<organism evidence="3 4">
    <name type="scientific">Rodentibacter caecimuris</name>
    <dbReference type="NCBI Taxonomy" id="1796644"/>
    <lineage>
        <taxon>Bacteria</taxon>
        <taxon>Pseudomonadati</taxon>
        <taxon>Pseudomonadota</taxon>
        <taxon>Gammaproteobacteria</taxon>
        <taxon>Pasteurellales</taxon>
        <taxon>Pasteurellaceae</taxon>
        <taxon>Rodentibacter</taxon>
    </lineage>
</organism>
<dbReference type="InterPro" id="IPR051158">
    <property type="entry name" value="Metallophosphoesterase_sf"/>
</dbReference>
<dbReference type="EMBL" id="MLAA01000039">
    <property type="protein sequence ID" value="OOF67749.1"/>
    <property type="molecule type" value="Genomic_DNA"/>
</dbReference>
<reference evidence="3 4" key="1">
    <citation type="submission" date="2016-10" db="EMBL/GenBank/DDBJ databases">
        <title>Rodentibacter gen. nov. and new species.</title>
        <authorList>
            <person name="Christensen H."/>
        </authorList>
    </citation>
    <scope>NUCLEOTIDE SEQUENCE [LARGE SCALE GENOMIC DNA]</scope>
    <source>
        <strain evidence="3 4">1998236014</strain>
    </source>
</reference>